<dbReference type="SUPFAM" id="SSF51679">
    <property type="entry name" value="Bacterial luciferase-like"/>
    <property type="match status" value="1"/>
</dbReference>
<name>A0A2K8MCF9_9SPHN</name>
<keyword evidence="4" id="KW-0503">Monooxygenase</keyword>
<dbReference type="PANTHER" id="PTHR42847">
    <property type="entry name" value="ALKANESULFONATE MONOOXYGENASE"/>
    <property type="match status" value="1"/>
</dbReference>
<proteinExistence type="predicted"/>
<dbReference type="GO" id="GO:0008726">
    <property type="term" value="F:alkanesulfonate monooxygenase activity"/>
    <property type="evidence" value="ECO:0007669"/>
    <property type="project" value="TreeGrafter"/>
</dbReference>
<evidence type="ECO:0000259" key="5">
    <source>
        <dbReference type="Pfam" id="PF00296"/>
    </source>
</evidence>
<dbReference type="GO" id="GO:0046306">
    <property type="term" value="P:alkanesulfonate catabolic process"/>
    <property type="evidence" value="ECO:0007669"/>
    <property type="project" value="TreeGrafter"/>
</dbReference>
<dbReference type="InterPro" id="IPR050172">
    <property type="entry name" value="SsuD_RutA_monooxygenase"/>
</dbReference>
<organism evidence="6 7">
    <name type="scientific">Sphingomonas psychrotolerans</name>
    <dbReference type="NCBI Taxonomy" id="1327635"/>
    <lineage>
        <taxon>Bacteria</taxon>
        <taxon>Pseudomonadati</taxon>
        <taxon>Pseudomonadota</taxon>
        <taxon>Alphaproteobacteria</taxon>
        <taxon>Sphingomonadales</taxon>
        <taxon>Sphingomonadaceae</taxon>
        <taxon>Sphingomonas</taxon>
    </lineage>
</organism>
<dbReference type="Gene3D" id="3.20.20.30">
    <property type="entry name" value="Luciferase-like domain"/>
    <property type="match status" value="1"/>
</dbReference>
<accession>A0A2K8MCF9</accession>
<dbReference type="EMBL" id="CP024923">
    <property type="protein sequence ID" value="ATY31543.1"/>
    <property type="molecule type" value="Genomic_DNA"/>
</dbReference>
<evidence type="ECO:0000256" key="2">
    <source>
        <dbReference type="ARBA" id="ARBA00022643"/>
    </source>
</evidence>
<keyword evidence="2" id="KW-0288">FMN</keyword>
<keyword evidence="3" id="KW-0560">Oxidoreductase</keyword>
<evidence type="ECO:0000313" key="6">
    <source>
        <dbReference type="EMBL" id="ATY31543.1"/>
    </source>
</evidence>
<sequence>MTIQSYWQLDVAEDAARSEPGARQSELFRDVRTPAFNRYDYYAQVAQAAAQTAFDGLFLPHRPQSDDSGIVAAAIARSAARLALIPEFPASAGSAVYAAKQAVSFQRQTHERLGWAIASAAGSAARARDGDHVPEEQLHARTEEFLAVARGVHAGQPFDFAGQHFEVKGGGFQAPLNRVAFPKVFLQGESEEALSLSARAADVHLFAAAPASDLRGLIETLDALAVRAGRSVAFGVIQPVLARDNAADAQRYAESAGLPGAAITGTYAEVAQRLADLAVLGLRHFVLAAPSSLEEAYRIGQHVLPRFRALTERVAAAA</sequence>
<keyword evidence="7" id="KW-1185">Reference proteome</keyword>
<keyword evidence="1" id="KW-0285">Flavoprotein</keyword>
<dbReference type="RefSeq" id="WP_100281352.1">
    <property type="nucleotide sequence ID" value="NZ_CP024923.1"/>
</dbReference>
<dbReference type="Proteomes" id="UP000229081">
    <property type="component" value="Chromosome"/>
</dbReference>
<dbReference type="OrthoDB" id="9814695at2"/>
<dbReference type="AlphaFoldDB" id="A0A2K8MCF9"/>
<dbReference type="PANTHER" id="PTHR42847:SF4">
    <property type="entry name" value="ALKANESULFONATE MONOOXYGENASE-RELATED"/>
    <property type="match status" value="1"/>
</dbReference>
<dbReference type="KEGG" id="sphc:CVN68_05760"/>
<evidence type="ECO:0000256" key="1">
    <source>
        <dbReference type="ARBA" id="ARBA00022630"/>
    </source>
</evidence>
<evidence type="ECO:0000256" key="4">
    <source>
        <dbReference type="ARBA" id="ARBA00023033"/>
    </source>
</evidence>
<dbReference type="Pfam" id="PF00296">
    <property type="entry name" value="Bac_luciferase"/>
    <property type="match status" value="1"/>
</dbReference>
<gene>
    <name evidence="6" type="ORF">CVN68_05760</name>
</gene>
<evidence type="ECO:0000256" key="3">
    <source>
        <dbReference type="ARBA" id="ARBA00023002"/>
    </source>
</evidence>
<dbReference type="InterPro" id="IPR036661">
    <property type="entry name" value="Luciferase-like_sf"/>
</dbReference>
<dbReference type="InterPro" id="IPR011251">
    <property type="entry name" value="Luciferase-like_dom"/>
</dbReference>
<evidence type="ECO:0000313" key="7">
    <source>
        <dbReference type="Proteomes" id="UP000229081"/>
    </source>
</evidence>
<reference evidence="6 7" key="1">
    <citation type="submission" date="2017-11" db="EMBL/GenBank/DDBJ databases">
        <title>Complete genome sequence of Sphingomonas sp. Strain Cra20, a psychrotolerant potential plant growth promoting rhizobacteria.</title>
        <authorList>
            <person name="Luo Y."/>
        </authorList>
    </citation>
    <scope>NUCLEOTIDE SEQUENCE [LARGE SCALE GENOMIC DNA]</scope>
    <source>
        <strain evidence="6 7">Cra20</strain>
    </source>
</reference>
<protein>
    <recommendedName>
        <fullName evidence="5">Luciferase-like domain-containing protein</fullName>
    </recommendedName>
</protein>
<feature type="domain" description="Luciferase-like" evidence="5">
    <location>
        <begin position="34"/>
        <end position="269"/>
    </location>
</feature>